<sequence length="232" mass="25676">MSEELNPPPPDPTIRFRLQTILVVTTIFAVAAAIAAPYWRQQSGPAQTRLIVYWTVVLLFGAYGGWLNWRQSWQLPAGAGSVACVGWATGRRRWHVAGSPLVMFFSLVGIVAIVGSQSTVIARGRDNLTFGGVPFAPLLMGGAHGFMLGGFVLYFLRRPIYLCENGVYGATRAPWKFIRHAEWVADRPGVMKLRRLDGDIYLDVPNDVRGEVEAFVRGKTLSIDDLPLRHPV</sequence>
<feature type="transmembrane region" description="Helical" evidence="1">
    <location>
        <begin position="73"/>
        <end position="89"/>
    </location>
</feature>
<keyword evidence="1" id="KW-0472">Membrane</keyword>
<evidence type="ECO:0000313" key="2">
    <source>
        <dbReference type="EMBL" id="QDT71135.1"/>
    </source>
</evidence>
<dbReference type="Proteomes" id="UP000317909">
    <property type="component" value="Chromosome"/>
</dbReference>
<keyword evidence="1" id="KW-1133">Transmembrane helix</keyword>
<evidence type="ECO:0000256" key="1">
    <source>
        <dbReference type="SAM" id="Phobius"/>
    </source>
</evidence>
<dbReference type="RefSeq" id="WP_145430265.1">
    <property type="nucleotide sequence ID" value="NZ_CP036339.1"/>
</dbReference>
<dbReference type="AlphaFoldDB" id="A0A517TRY8"/>
<feature type="transmembrane region" description="Helical" evidence="1">
    <location>
        <begin position="134"/>
        <end position="156"/>
    </location>
</feature>
<accession>A0A517TRY8</accession>
<reference evidence="2 3" key="1">
    <citation type="submission" date="2019-02" db="EMBL/GenBank/DDBJ databases">
        <title>Deep-cultivation of Planctomycetes and their phenomic and genomic characterization uncovers novel biology.</title>
        <authorList>
            <person name="Wiegand S."/>
            <person name="Jogler M."/>
            <person name="Boedeker C."/>
            <person name="Pinto D."/>
            <person name="Vollmers J."/>
            <person name="Rivas-Marin E."/>
            <person name="Kohn T."/>
            <person name="Peeters S.H."/>
            <person name="Heuer A."/>
            <person name="Rast P."/>
            <person name="Oberbeckmann S."/>
            <person name="Bunk B."/>
            <person name="Jeske O."/>
            <person name="Meyerdierks A."/>
            <person name="Storesund J.E."/>
            <person name="Kallscheuer N."/>
            <person name="Luecker S."/>
            <person name="Lage O.M."/>
            <person name="Pohl T."/>
            <person name="Merkel B.J."/>
            <person name="Hornburger P."/>
            <person name="Mueller R.-W."/>
            <person name="Bruemmer F."/>
            <person name="Labrenz M."/>
            <person name="Spormann A.M."/>
            <person name="Op den Camp H."/>
            <person name="Overmann J."/>
            <person name="Amann R."/>
            <person name="Jetten M.S.M."/>
            <person name="Mascher T."/>
            <person name="Medema M.H."/>
            <person name="Devos D.P."/>
            <person name="Kaster A.-K."/>
            <person name="Ovreas L."/>
            <person name="Rohde M."/>
            <person name="Galperin M.Y."/>
            <person name="Jogler C."/>
        </authorList>
    </citation>
    <scope>NUCLEOTIDE SEQUENCE [LARGE SCALE GENOMIC DNA]</scope>
    <source>
        <strain evidence="2 3">I41</strain>
    </source>
</reference>
<feature type="transmembrane region" description="Helical" evidence="1">
    <location>
        <begin position="51"/>
        <end position="67"/>
    </location>
</feature>
<gene>
    <name evidence="2" type="ORF">I41_02900</name>
</gene>
<keyword evidence="1" id="KW-0812">Transmembrane</keyword>
<proteinExistence type="predicted"/>
<name>A0A517TRY8_9BACT</name>
<organism evidence="2 3">
    <name type="scientific">Lacipirellula limnantheis</name>
    <dbReference type="NCBI Taxonomy" id="2528024"/>
    <lineage>
        <taxon>Bacteria</taxon>
        <taxon>Pseudomonadati</taxon>
        <taxon>Planctomycetota</taxon>
        <taxon>Planctomycetia</taxon>
        <taxon>Pirellulales</taxon>
        <taxon>Lacipirellulaceae</taxon>
        <taxon>Lacipirellula</taxon>
    </lineage>
</organism>
<feature type="transmembrane region" description="Helical" evidence="1">
    <location>
        <begin position="101"/>
        <end position="122"/>
    </location>
</feature>
<dbReference type="KEGG" id="llh:I41_02900"/>
<keyword evidence="3" id="KW-1185">Reference proteome</keyword>
<dbReference type="OrthoDB" id="9870420at2"/>
<protein>
    <submittedName>
        <fullName evidence="2">Uncharacterized protein</fullName>
    </submittedName>
</protein>
<feature type="transmembrane region" description="Helical" evidence="1">
    <location>
        <begin position="20"/>
        <end position="39"/>
    </location>
</feature>
<dbReference type="EMBL" id="CP036339">
    <property type="protein sequence ID" value="QDT71135.1"/>
    <property type="molecule type" value="Genomic_DNA"/>
</dbReference>
<evidence type="ECO:0000313" key="3">
    <source>
        <dbReference type="Proteomes" id="UP000317909"/>
    </source>
</evidence>